<dbReference type="EMBL" id="JARO02006408">
    <property type="protein sequence ID" value="KPP65300.1"/>
    <property type="molecule type" value="Genomic_DNA"/>
</dbReference>
<sequence>MQRRGDWDLSGPYRLVESGFFHESDAKIVGKSIRDRVSLIKWKRERTVPIRDGEEPRVVEKPGGPDGVTLPGCPAAPSEPEEPEADQHVRQCDLPASATSVTWPCFAPYFHLTLGMSHGQWQRATSERSHLRQSRYELCIMRPLCNGPESESLWATGHKADGTFDSGLGSTVYSDSHSSKHSVPYQSLLDTIPAATQQEPVCFGGCCHCSGAWHCAAVLEGCLNTRRGSASLIEALKSSTRLPQNLRPPKSPPCCCRAPSPGCRSVSPVPRPPAKADEPPMDETGDGDYCSTLKPLLLLHTPVPLWESRRHSDSSMEPSVAQNSTAPVASWGIAGEHLERRHSDFGHMLSPTPGPPCCRACISLHRPQRLCGCTDGMPTLANRGALESAELSLLHKSLQHIIGPKSRSGSLPAYSGTERATHRLTCSHGEAATRPHPQLQDESRGRHRHSEEAVPPLTVVCDMSGHAAEVDPSVMVRQRKGAQHARLPSCPVILADTALIERRHSPALLFCAPEQTLLSSPALLSALKGQAGSSNPGFIRTTSAGSSVLPADWAGIPNCNEHQRAKPAKCTILQFCHVNTPQQPQYQLCNIANILPSRFQLLRPLCSTLRFHLSHFAS</sequence>
<evidence type="ECO:0000313" key="2">
    <source>
        <dbReference type="EMBL" id="KPP65300.1"/>
    </source>
</evidence>
<comment type="caution">
    <text evidence="2">The sequence shown here is derived from an EMBL/GenBank/DDBJ whole genome shotgun (WGS) entry which is preliminary data.</text>
</comment>
<evidence type="ECO:0000256" key="1">
    <source>
        <dbReference type="SAM" id="MobiDB-lite"/>
    </source>
</evidence>
<dbReference type="Gene3D" id="3.10.20.90">
    <property type="entry name" value="Phosphatidylinositol 3-kinase Catalytic Subunit, Chain A, domain 1"/>
    <property type="match status" value="1"/>
</dbReference>
<protein>
    <submittedName>
        <fullName evidence="2">Uncharacterized protein</fullName>
    </submittedName>
</protein>
<feature type="non-terminal residue" evidence="2">
    <location>
        <position position="618"/>
    </location>
</feature>
<gene>
    <name evidence="2" type="ORF">Z043_116293</name>
</gene>
<feature type="region of interest" description="Disordered" evidence="1">
    <location>
        <begin position="426"/>
        <end position="450"/>
    </location>
</feature>
<feature type="compositionally biased region" description="Basic and acidic residues" evidence="1">
    <location>
        <begin position="439"/>
        <end position="450"/>
    </location>
</feature>
<name>A0A0P7UYU1_SCLFO</name>
<organism evidence="2 3">
    <name type="scientific">Scleropages formosus</name>
    <name type="common">Asian bonytongue</name>
    <name type="synonym">Osteoglossum formosum</name>
    <dbReference type="NCBI Taxonomy" id="113540"/>
    <lineage>
        <taxon>Eukaryota</taxon>
        <taxon>Metazoa</taxon>
        <taxon>Chordata</taxon>
        <taxon>Craniata</taxon>
        <taxon>Vertebrata</taxon>
        <taxon>Euteleostomi</taxon>
        <taxon>Actinopterygii</taxon>
        <taxon>Neopterygii</taxon>
        <taxon>Teleostei</taxon>
        <taxon>Osteoglossocephala</taxon>
        <taxon>Osteoglossomorpha</taxon>
        <taxon>Osteoglossiformes</taxon>
        <taxon>Osteoglossidae</taxon>
        <taxon>Scleropages</taxon>
    </lineage>
</organism>
<reference evidence="2 3" key="1">
    <citation type="submission" date="2015-08" db="EMBL/GenBank/DDBJ databases">
        <title>The genome of the Asian arowana (Scleropages formosus).</title>
        <authorList>
            <person name="Tan M.H."/>
            <person name="Gan H.M."/>
            <person name="Croft L.J."/>
            <person name="Austin C.M."/>
        </authorList>
    </citation>
    <scope>NUCLEOTIDE SEQUENCE [LARGE SCALE GENOMIC DNA]</scope>
    <source>
        <strain evidence="2">Aro1</strain>
    </source>
</reference>
<proteinExistence type="predicted"/>
<feature type="region of interest" description="Disordered" evidence="1">
    <location>
        <begin position="53"/>
        <end position="86"/>
    </location>
</feature>
<accession>A0A0P7UYU1</accession>
<dbReference type="AlphaFoldDB" id="A0A0P7UYU1"/>
<feature type="region of interest" description="Disordered" evidence="1">
    <location>
        <begin position="262"/>
        <end position="284"/>
    </location>
</feature>
<evidence type="ECO:0000313" key="3">
    <source>
        <dbReference type="Proteomes" id="UP000034805"/>
    </source>
</evidence>
<dbReference type="Proteomes" id="UP000034805">
    <property type="component" value="Unassembled WGS sequence"/>
</dbReference>